<feature type="region of interest" description="Disordered" evidence="1">
    <location>
        <begin position="25"/>
        <end position="134"/>
    </location>
</feature>
<gene>
    <name evidence="2" type="ORF">CGOC_LOCUS9398</name>
</gene>
<accession>A0A3P7MJU2</accession>
<sequence>MRYAAFSFTTKTDRLQSYLQSLGKATKALRESQQEDRKSTSGQHASVESRLSSGRGSLSSMISQLRNRTRNESTIEEFEDDKDMSGHSSRDSDETPSVDSHSSADGERIVFDFPYDKEDNNKSGEHSEQLPDLLNKRKSIHDIRELRSSIDHSLIKPPKVQKQKTRRSLSVSSNKEEADSEHLLEVEEEPQEAKVKPNPIKKKSPFRPAVESGSDLESIDFEVSFNYYYAVAFS</sequence>
<evidence type="ECO:0000256" key="1">
    <source>
        <dbReference type="SAM" id="MobiDB-lite"/>
    </source>
</evidence>
<dbReference type="Proteomes" id="UP000271889">
    <property type="component" value="Unassembled WGS sequence"/>
</dbReference>
<proteinExistence type="predicted"/>
<dbReference type="AlphaFoldDB" id="A0A3P7MJU2"/>
<organism evidence="2 3">
    <name type="scientific">Cylicostephanus goldi</name>
    <name type="common">Nematode worm</name>
    <dbReference type="NCBI Taxonomy" id="71465"/>
    <lineage>
        <taxon>Eukaryota</taxon>
        <taxon>Metazoa</taxon>
        <taxon>Ecdysozoa</taxon>
        <taxon>Nematoda</taxon>
        <taxon>Chromadorea</taxon>
        <taxon>Rhabditida</taxon>
        <taxon>Rhabditina</taxon>
        <taxon>Rhabditomorpha</taxon>
        <taxon>Strongyloidea</taxon>
        <taxon>Strongylidae</taxon>
        <taxon>Cylicostephanus</taxon>
    </lineage>
</organism>
<feature type="compositionally biased region" description="Basic and acidic residues" evidence="1">
    <location>
        <begin position="28"/>
        <end position="39"/>
    </location>
</feature>
<reference evidence="2 3" key="1">
    <citation type="submission" date="2018-11" db="EMBL/GenBank/DDBJ databases">
        <authorList>
            <consortium name="Pathogen Informatics"/>
        </authorList>
    </citation>
    <scope>NUCLEOTIDE SEQUENCE [LARGE SCALE GENOMIC DNA]</scope>
</reference>
<dbReference type="OrthoDB" id="5875663at2759"/>
<evidence type="ECO:0000313" key="3">
    <source>
        <dbReference type="Proteomes" id="UP000271889"/>
    </source>
</evidence>
<feature type="compositionally biased region" description="Basic and acidic residues" evidence="1">
    <location>
        <begin position="102"/>
        <end position="129"/>
    </location>
</feature>
<feature type="region of interest" description="Disordered" evidence="1">
    <location>
        <begin position="149"/>
        <end position="212"/>
    </location>
</feature>
<name>A0A3P7MJU2_CYLGO</name>
<feature type="compositionally biased region" description="Low complexity" evidence="1">
    <location>
        <begin position="49"/>
        <end position="60"/>
    </location>
</feature>
<feature type="compositionally biased region" description="Basic and acidic residues" evidence="1">
    <location>
        <begin position="174"/>
        <end position="195"/>
    </location>
</feature>
<feature type="compositionally biased region" description="Basic and acidic residues" evidence="1">
    <location>
        <begin position="83"/>
        <end position="93"/>
    </location>
</feature>
<protein>
    <submittedName>
        <fullName evidence="2">Uncharacterized protein</fullName>
    </submittedName>
</protein>
<keyword evidence="3" id="KW-1185">Reference proteome</keyword>
<evidence type="ECO:0000313" key="2">
    <source>
        <dbReference type="EMBL" id="VDN22768.1"/>
    </source>
</evidence>
<dbReference type="EMBL" id="UYRV01106773">
    <property type="protein sequence ID" value="VDN22768.1"/>
    <property type="molecule type" value="Genomic_DNA"/>
</dbReference>